<proteinExistence type="predicted"/>
<comment type="caution">
    <text evidence="1">The sequence shown here is derived from an EMBL/GenBank/DDBJ whole genome shotgun (WGS) entry which is preliminary data.</text>
</comment>
<organism evidence="1 2">
    <name type="scientific">Streptococcus mutans SM6</name>
    <dbReference type="NCBI Taxonomy" id="857119"/>
    <lineage>
        <taxon>Bacteria</taxon>
        <taxon>Bacillati</taxon>
        <taxon>Bacillota</taxon>
        <taxon>Bacilli</taxon>
        <taxon>Lactobacillales</taxon>
        <taxon>Streptococcaceae</taxon>
        <taxon>Streptococcus</taxon>
    </lineage>
</organism>
<evidence type="ECO:0000313" key="1">
    <source>
        <dbReference type="EMBL" id="EMC24278.1"/>
    </source>
</evidence>
<sequence>MKTKESLTQQEKKFLKDYDRKSLHHFRDILTYCFILDKLTNK</sequence>
<dbReference type="AlphaFoldDB" id="A0A829BLA5"/>
<dbReference type="Proteomes" id="UP000011676">
    <property type="component" value="Unassembled WGS sequence"/>
</dbReference>
<protein>
    <submittedName>
        <fullName evidence="1">Uncharacterized protein</fullName>
    </submittedName>
</protein>
<gene>
    <name evidence="1" type="ORF">SMU82_04328</name>
</gene>
<evidence type="ECO:0000313" key="2">
    <source>
        <dbReference type="Proteomes" id="UP000011676"/>
    </source>
</evidence>
<reference evidence="1 2" key="1">
    <citation type="journal article" date="2013" name="Mol. Biol. Evol.">
        <title>Evolutionary and population genomics of the cavity causing bacteria Streptococcus mutans.</title>
        <authorList>
            <person name="Cornejo O.E."/>
            <person name="Lefebure T."/>
            <person name="Pavinski Bitar P.D."/>
            <person name="Lang P."/>
            <person name="Richards V.P."/>
            <person name="Eilertson K."/>
            <person name="Do T."/>
            <person name="Beighton D."/>
            <person name="Zeng L."/>
            <person name="Ahn S.J."/>
            <person name="Burne R.A."/>
            <person name="Siepel A."/>
            <person name="Bustamante C.D."/>
            <person name="Stanhope M.J."/>
        </authorList>
    </citation>
    <scope>NUCLEOTIDE SEQUENCE [LARGE SCALE GENOMIC DNA]</scope>
    <source>
        <strain evidence="1 2">SM6</strain>
    </source>
</reference>
<name>A0A829BLA5_STRMG</name>
<dbReference type="EMBL" id="AHSR01000018">
    <property type="protein sequence ID" value="EMC24278.1"/>
    <property type="molecule type" value="Genomic_DNA"/>
</dbReference>
<accession>A0A829BLA5</accession>